<evidence type="ECO:0000256" key="5">
    <source>
        <dbReference type="SAM" id="Phobius"/>
    </source>
</evidence>
<feature type="transmembrane region" description="Helical" evidence="5">
    <location>
        <begin position="265"/>
        <end position="285"/>
    </location>
</feature>
<sequence length="442" mass="50677">MLIILICLILIIAFLIAFFISDEFAIGSLILSFPFEKTSWYLGFFTLKPTIILIILLYLKIIFKALKVYKIKSKNIKFIFINLISMIIINIISSVMAVNPLKSFSRIIQNLTLYGLLFSFCLLNYNKIKIEKLINYYLLSGIIILAYGYFQIIGYYLGIDTYSLLSKFNNPNFYYGTWVVEINGNVFPRMNSFFGDPSMLCGFLTIICMFILYKIINEKKYVFLLYLLFSVIALGFTFSRSGWIGFIFMLMVYSLFNIKKHIKEISIGILLCLTLIVVMQNSGVIKLDVLLNRMNQTFDSTNISTSGHENFAKLAIQGFKTSPIIGIGLGNFSDFVEEYGMTHSMYLSLICETGILGTLLFFNIIKKLLMDGIKLKSSIQSVVPCVYSIIGFLVSNIAYDYSNQYYFWGVLAMLLYIENMYDKKDCVSQHISVHIKKLDKST</sequence>
<feature type="transmembrane region" description="Helical" evidence="5">
    <location>
        <begin position="377"/>
        <end position="399"/>
    </location>
</feature>
<evidence type="ECO:0000256" key="1">
    <source>
        <dbReference type="ARBA" id="ARBA00004141"/>
    </source>
</evidence>
<proteinExistence type="predicted"/>
<keyword evidence="2 5" id="KW-0812">Transmembrane</keyword>
<gene>
    <name evidence="7" type="ordered locus">CLJU_c05240</name>
</gene>
<dbReference type="PANTHER" id="PTHR37422:SF13">
    <property type="entry name" value="LIPOPOLYSACCHARIDE BIOSYNTHESIS PROTEIN PA4999-RELATED"/>
    <property type="match status" value="1"/>
</dbReference>
<dbReference type="AlphaFoldDB" id="D8GMJ6"/>
<evidence type="ECO:0000256" key="3">
    <source>
        <dbReference type="ARBA" id="ARBA00022989"/>
    </source>
</evidence>
<feature type="transmembrane region" description="Helical" evidence="5">
    <location>
        <begin position="220"/>
        <end position="236"/>
    </location>
</feature>
<name>D8GMJ6_CLOLD</name>
<feature type="transmembrane region" description="Helical" evidence="5">
    <location>
        <begin position="405"/>
        <end position="421"/>
    </location>
</feature>
<dbReference type="eggNOG" id="COG3307">
    <property type="taxonomic scope" value="Bacteria"/>
</dbReference>
<dbReference type="HOGENOM" id="CLU_619241_0_0_9"/>
<feature type="transmembrane region" description="Helical" evidence="5">
    <location>
        <begin position="107"/>
        <end position="125"/>
    </location>
</feature>
<dbReference type="EMBL" id="CP001666">
    <property type="protein sequence ID" value="ADK13606.1"/>
    <property type="molecule type" value="Genomic_DNA"/>
</dbReference>
<dbReference type="Pfam" id="PF04932">
    <property type="entry name" value="Wzy_C"/>
    <property type="match status" value="1"/>
</dbReference>
<feature type="transmembrane region" description="Helical" evidence="5">
    <location>
        <begin position="79"/>
        <end position="101"/>
    </location>
</feature>
<feature type="transmembrane region" description="Helical" evidence="5">
    <location>
        <begin position="193"/>
        <end position="213"/>
    </location>
</feature>
<evidence type="ECO:0000259" key="6">
    <source>
        <dbReference type="Pfam" id="PF04932"/>
    </source>
</evidence>
<feature type="domain" description="O-antigen ligase-related" evidence="6">
    <location>
        <begin position="226"/>
        <end position="362"/>
    </location>
</feature>
<organism evidence="7 8">
    <name type="scientific">Clostridium ljungdahlii (strain ATCC 55383 / DSM 13528 / PETC)</name>
    <dbReference type="NCBI Taxonomy" id="748727"/>
    <lineage>
        <taxon>Bacteria</taxon>
        <taxon>Bacillati</taxon>
        <taxon>Bacillota</taxon>
        <taxon>Clostridia</taxon>
        <taxon>Eubacteriales</taxon>
        <taxon>Clostridiaceae</taxon>
        <taxon>Clostridium</taxon>
    </lineage>
</organism>
<dbReference type="InterPro" id="IPR007016">
    <property type="entry name" value="O-antigen_ligase-rel_domated"/>
</dbReference>
<evidence type="ECO:0000313" key="8">
    <source>
        <dbReference type="Proteomes" id="UP000001656"/>
    </source>
</evidence>
<feature type="transmembrane region" description="Helical" evidence="5">
    <location>
        <begin position="345"/>
        <end position="365"/>
    </location>
</feature>
<dbReference type="Proteomes" id="UP000001656">
    <property type="component" value="Chromosome"/>
</dbReference>
<evidence type="ECO:0000256" key="4">
    <source>
        <dbReference type="ARBA" id="ARBA00023136"/>
    </source>
</evidence>
<evidence type="ECO:0000256" key="2">
    <source>
        <dbReference type="ARBA" id="ARBA00022692"/>
    </source>
</evidence>
<protein>
    <submittedName>
        <fullName evidence="7">Membrane protein with a O-antigen polymerase related domain</fullName>
    </submittedName>
</protein>
<dbReference type="STRING" id="748727.CLJU_c05240"/>
<dbReference type="PANTHER" id="PTHR37422">
    <property type="entry name" value="TEICHURONIC ACID BIOSYNTHESIS PROTEIN TUAE"/>
    <property type="match status" value="1"/>
</dbReference>
<reference evidence="7 8" key="1">
    <citation type="journal article" date="2010" name="Proc. Natl. Acad. Sci. U.S.A.">
        <title>Clostridium ljungdahlii represents a microbial production platform based on syngas.</title>
        <authorList>
            <person name="Kopke M."/>
            <person name="Held C."/>
            <person name="Hujer S."/>
            <person name="Liesegang H."/>
            <person name="Wiezer A."/>
            <person name="Wollherr A."/>
            <person name="Ehrenreich A."/>
            <person name="Liebl W."/>
            <person name="Gottschalk G."/>
            <person name="Durre P."/>
        </authorList>
    </citation>
    <scope>NUCLEOTIDE SEQUENCE [LARGE SCALE GENOMIC DNA]</scope>
    <source>
        <strain evidence="8">ATCC 55383 / DSM 13528 / PETC</strain>
    </source>
</reference>
<accession>D8GMJ6</accession>
<feature type="transmembrane region" description="Helical" evidence="5">
    <location>
        <begin position="41"/>
        <end position="59"/>
    </location>
</feature>
<dbReference type="KEGG" id="clj:CLJU_c05240"/>
<dbReference type="InterPro" id="IPR051533">
    <property type="entry name" value="WaaL-like"/>
</dbReference>
<evidence type="ECO:0000313" key="7">
    <source>
        <dbReference type="EMBL" id="ADK13606.1"/>
    </source>
</evidence>
<keyword evidence="4 5" id="KW-0472">Membrane</keyword>
<feature type="transmembrane region" description="Helical" evidence="5">
    <location>
        <begin position="137"/>
        <end position="157"/>
    </location>
</feature>
<comment type="subcellular location">
    <subcellularLocation>
        <location evidence="1">Membrane</location>
        <topology evidence="1">Multi-pass membrane protein</topology>
    </subcellularLocation>
</comment>
<keyword evidence="3 5" id="KW-1133">Transmembrane helix</keyword>
<feature type="transmembrane region" description="Helical" evidence="5">
    <location>
        <begin position="242"/>
        <end position="258"/>
    </location>
</feature>
<dbReference type="GO" id="GO:0016020">
    <property type="term" value="C:membrane"/>
    <property type="evidence" value="ECO:0007669"/>
    <property type="project" value="UniProtKB-SubCell"/>
</dbReference>